<evidence type="ECO:0000259" key="8">
    <source>
        <dbReference type="PROSITE" id="PS50016"/>
    </source>
</evidence>
<dbReference type="OrthoDB" id="1932206at2759"/>
<keyword evidence="11" id="KW-1185">Reference proteome</keyword>
<dbReference type="InterPro" id="IPR011011">
    <property type="entry name" value="Znf_FYVE_PHD"/>
</dbReference>
<dbReference type="Proteomes" id="UP000008810">
    <property type="component" value="Chromosome 4"/>
</dbReference>
<dbReference type="GO" id="GO:0140566">
    <property type="term" value="F:histone reader activity"/>
    <property type="evidence" value="ECO:0007669"/>
    <property type="project" value="InterPro"/>
</dbReference>
<dbReference type="PANTHER" id="PTHR33304">
    <property type="match status" value="1"/>
</dbReference>
<evidence type="ECO:0000256" key="1">
    <source>
        <dbReference type="ARBA" id="ARBA00022723"/>
    </source>
</evidence>
<dbReference type="GeneID" id="104584781"/>
<evidence type="ECO:0000256" key="2">
    <source>
        <dbReference type="ARBA" id="ARBA00022771"/>
    </source>
</evidence>
<dbReference type="InterPro" id="IPR019787">
    <property type="entry name" value="Znf_PHD-finger"/>
</dbReference>
<organism evidence="9">
    <name type="scientific">Brachypodium distachyon</name>
    <name type="common">Purple false brome</name>
    <name type="synonym">Trachynia distachya</name>
    <dbReference type="NCBI Taxonomy" id="15368"/>
    <lineage>
        <taxon>Eukaryota</taxon>
        <taxon>Viridiplantae</taxon>
        <taxon>Streptophyta</taxon>
        <taxon>Embryophyta</taxon>
        <taxon>Tracheophyta</taxon>
        <taxon>Spermatophyta</taxon>
        <taxon>Magnoliopsida</taxon>
        <taxon>Liliopsida</taxon>
        <taxon>Poales</taxon>
        <taxon>Poaceae</taxon>
        <taxon>BOP clade</taxon>
        <taxon>Pooideae</taxon>
        <taxon>Stipodae</taxon>
        <taxon>Brachypodieae</taxon>
        <taxon>Brachypodium</taxon>
    </lineage>
</organism>
<feature type="compositionally biased region" description="Basic and acidic residues" evidence="7">
    <location>
        <begin position="757"/>
        <end position="770"/>
    </location>
</feature>
<reference evidence="10" key="3">
    <citation type="submission" date="2018-08" db="UniProtKB">
        <authorList>
            <consortium name="EnsemblPlants"/>
        </authorList>
    </citation>
    <scope>IDENTIFICATION</scope>
    <source>
        <strain evidence="10">cv. Bd21</strain>
    </source>
</reference>
<dbReference type="STRING" id="15368.A0A0Q3F0H7"/>
<evidence type="ECO:0000313" key="11">
    <source>
        <dbReference type="Proteomes" id="UP000008810"/>
    </source>
</evidence>
<dbReference type="RefSeq" id="XP_010238691.1">
    <property type="nucleotide sequence ID" value="XM_010240389.3"/>
</dbReference>
<dbReference type="PROSITE" id="PS50016">
    <property type="entry name" value="ZF_PHD_2"/>
    <property type="match status" value="1"/>
</dbReference>
<keyword evidence="1" id="KW-0479">Metal-binding</keyword>
<dbReference type="FunCoup" id="A0A0Q3F0H7">
    <property type="interactions" value="298"/>
</dbReference>
<feature type="compositionally biased region" description="Polar residues" evidence="7">
    <location>
        <begin position="264"/>
        <end position="282"/>
    </location>
</feature>
<evidence type="ECO:0000313" key="10">
    <source>
        <dbReference type="EnsemblPlants" id="KQJ92140"/>
    </source>
</evidence>
<keyword evidence="3" id="KW-0862">Zinc</keyword>
<dbReference type="ExpressionAtlas" id="A0A0Q3F0H7">
    <property type="expression patterns" value="differential"/>
</dbReference>
<dbReference type="SMART" id="SM00249">
    <property type="entry name" value="PHD"/>
    <property type="match status" value="1"/>
</dbReference>
<keyword evidence="5" id="KW-0804">Transcription</keyword>
<proteinExistence type="predicted"/>
<feature type="domain" description="PHD-type" evidence="8">
    <location>
        <begin position="2"/>
        <end position="53"/>
    </location>
</feature>
<dbReference type="KEGG" id="bdi:104584781"/>
<reference evidence="9 10" key="1">
    <citation type="journal article" date="2010" name="Nature">
        <title>Genome sequencing and analysis of the model grass Brachypodium distachyon.</title>
        <authorList>
            <consortium name="International Brachypodium Initiative"/>
        </authorList>
    </citation>
    <scope>NUCLEOTIDE SEQUENCE [LARGE SCALE GENOMIC DNA]</scope>
    <source>
        <strain evidence="9 10">Bd21</strain>
    </source>
</reference>
<dbReference type="PANTHER" id="PTHR33304:SF38">
    <property type="entry name" value="PHD-TYPE DOMAIN-CONTAINING PROTEIN"/>
    <property type="match status" value="1"/>
</dbReference>
<evidence type="ECO:0000256" key="6">
    <source>
        <dbReference type="PROSITE-ProRule" id="PRU00146"/>
    </source>
</evidence>
<feature type="compositionally biased region" description="Basic and acidic residues" evidence="7">
    <location>
        <begin position="85"/>
        <end position="94"/>
    </location>
</feature>
<protein>
    <recommendedName>
        <fullName evidence="8">PHD-type domain-containing protein</fullName>
    </recommendedName>
</protein>
<evidence type="ECO:0000256" key="4">
    <source>
        <dbReference type="ARBA" id="ARBA00023015"/>
    </source>
</evidence>
<dbReference type="InterPro" id="IPR001965">
    <property type="entry name" value="Znf_PHD"/>
</dbReference>
<accession>A0A0Q3F0H7</accession>
<feature type="compositionally biased region" description="Basic residues" evidence="7">
    <location>
        <begin position="95"/>
        <end position="127"/>
    </location>
</feature>
<dbReference type="GO" id="GO:0008270">
    <property type="term" value="F:zinc ion binding"/>
    <property type="evidence" value="ECO:0007669"/>
    <property type="project" value="UniProtKB-KW"/>
</dbReference>
<feature type="region of interest" description="Disordered" evidence="7">
    <location>
        <begin position="249"/>
        <end position="300"/>
    </location>
</feature>
<feature type="compositionally biased region" description="Polar residues" evidence="7">
    <location>
        <begin position="735"/>
        <end position="755"/>
    </location>
</feature>
<name>A0A0Q3F0H7_BRADI</name>
<dbReference type="Gene3D" id="3.30.40.10">
    <property type="entry name" value="Zinc/RING finger domain, C3HC4 (zinc finger)"/>
    <property type="match status" value="1"/>
</dbReference>
<evidence type="ECO:0000313" key="9">
    <source>
        <dbReference type="EMBL" id="KQJ92140.2"/>
    </source>
</evidence>
<evidence type="ECO:0000256" key="5">
    <source>
        <dbReference type="ARBA" id="ARBA00023163"/>
    </source>
</evidence>
<feature type="compositionally biased region" description="Basic and acidic residues" evidence="7">
    <location>
        <begin position="249"/>
        <end position="263"/>
    </location>
</feature>
<dbReference type="InterPro" id="IPR049914">
    <property type="entry name" value="PHD1-3/5-6"/>
</dbReference>
<feature type="compositionally biased region" description="Basic residues" evidence="7">
    <location>
        <begin position="62"/>
        <end position="71"/>
    </location>
</feature>
<feature type="region of interest" description="Disordered" evidence="7">
    <location>
        <begin position="62"/>
        <end position="143"/>
    </location>
</feature>
<dbReference type="GO" id="GO:0034244">
    <property type="term" value="P:negative regulation of transcription elongation by RNA polymerase II"/>
    <property type="evidence" value="ECO:0007669"/>
    <property type="project" value="InterPro"/>
</dbReference>
<evidence type="ECO:0000256" key="7">
    <source>
        <dbReference type="SAM" id="MobiDB-lite"/>
    </source>
</evidence>
<dbReference type="EMBL" id="CM000883">
    <property type="protein sequence ID" value="KQJ92140.2"/>
    <property type="molecule type" value="Genomic_DNA"/>
</dbReference>
<keyword evidence="4" id="KW-0805">Transcription regulation</keyword>
<dbReference type="Gramene" id="KQJ92140">
    <property type="protein sequence ID" value="KQJ92140"/>
    <property type="gene ID" value="BRADI_4g41942v3"/>
</dbReference>
<dbReference type="PROSITE" id="PS01359">
    <property type="entry name" value="ZF_PHD_1"/>
    <property type="match status" value="1"/>
</dbReference>
<keyword evidence="2 6" id="KW-0863">Zinc-finger</keyword>
<dbReference type="EnsemblPlants" id="KQJ92140">
    <property type="protein sequence ID" value="KQJ92140"/>
    <property type="gene ID" value="BRADI_4g41942v3"/>
</dbReference>
<reference evidence="9" key="2">
    <citation type="submission" date="2017-06" db="EMBL/GenBank/DDBJ databases">
        <title>WGS assembly of Brachypodium distachyon.</title>
        <authorList>
            <consortium name="The International Brachypodium Initiative"/>
            <person name="Lucas S."/>
            <person name="Harmon-Smith M."/>
            <person name="Lail K."/>
            <person name="Tice H."/>
            <person name="Grimwood J."/>
            <person name="Bruce D."/>
            <person name="Barry K."/>
            <person name="Shu S."/>
            <person name="Lindquist E."/>
            <person name="Wang M."/>
            <person name="Pitluck S."/>
            <person name="Vogel J.P."/>
            <person name="Garvin D.F."/>
            <person name="Mockler T.C."/>
            <person name="Schmutz J."/>
            <person name="Rokhsar D."/>
            <person name="Bevan M.W."/>
        </authorList>
    </citation>
    <scope>NUCLEOTIDE SEQUENCE</scope>
    <source>
        <strain evidence="9">Bd21</strain>
    </source>
</reference>
<gene>
    <name evidence="10" type="primary">LOC104584781</name>
    <name evidence="9" type="ORF">BRADI_4g41942v3</name>
</gene>
<sequence>MAGVCEICGDVGFEQLLLACDDCKCTTHLYCLAKVLFDVSSLKSWFCDECLPRHDEVRKSIHKATNQRHAHSSSAIHHPSTTSEKSVKEPGSCRDHKHKSCKSKSKSRRKKDFSRKNSSSRKHRRSHVQPMGNKTDRNAHSCASGETLHSFEVITMETSKSSNDENQQVGNEHSVRTLNSDCVANRLPLRVNESNLQNPLDEYESPPSAAADQLNLPKDKVGSPCSLQNIGTHHDVSDNISANFMLEREKKKVRSQSDNKASRDLQNGSMTTSLPQPSTVQTVDRKMPSSENMNVLPKESSCPLSENFQIGSPMGCRVTPVLAEDNQSEASKLLDGADSSSFSETSFKEIIVLEDSDTEDEDGHSIPVDQYATDNRKKQRRLVLLDDDEEQVAEVKSEDFNHRSLECDGSMSKPRIDDDCVDEAVQSGEFNNQNVNNDGEHAVQLDVLTPEAFEITRPVKKRRVYREANLDEEVMVGTGNARNDVSNLTSQTLVAKDHLLQTRMPFDSVAADQQCCMYSQPIDEPIWSGILQINAEEFVWLDAHLSTKACELVWQLSRSLQTVVEVIKLPQFEAWPKSWEASGPTDDNIALYFFPPSMSSKEESDGLVEELIESSSVLKVALGIAELLIFPSTILPDQYKVCQGKHYLWGLFKRTEVESENKDVLVEQQDGSACAKEGETQEHHFAGQQYDVQCEAPGHDTSILKDVVHVENQLLVDHDFEAQEGATEAIMGEGKNSSSAKLNPPKATSNCSTQPRLDPKLHAPEVHSQEDEQDLAKPSGGSGPAAVTPKPTDTAEHGPTQLFGFVAARTPRAQQLIQEMVSEGALLFSVPGEMVNAGSAAGSESPPMHDCCQSIGFVPMDDDVASEACLELFPVRQDHIGRAPTVEASKEVDLDLILSARSRAPSAFL</sequence>
<feature type="region of interest" description="Disordered" evidence="7">
    <location>
        <begin position="731"/>
        <end position="798"/>
    </location>
</feature>
<dbReference type="Pfam" id="PF23121">
    <property type="entry name" value="SPOC_AIPP2"/>
    <property type="match status" value="1"/>
</dbReference>
<dbReference type="InterPro" id="IPR013083">
    <property type="entry name" value="Znf_RING/FYVE/PHD"/>
</dbReference>
<dbReference type="InterPro" id="IPR056280">
    <property type="entry name" value="AIPP2-like_SPOC"/>
</dbReference>
<dbReference type="InterPro" id="IPR019786">
    <property type="entry name" value="Zinc_finger_PHD-type_CS"/>
</dbReference>
<dbReference type="SUPFAM" id="SSF57903">
    <property type="entry name" value="FYVE/PHD zinc finger"/>
    <property type="match status" value="1"/>
</dbReference>
<feature type="compositionally biased region" description="Low complexity" evidence="7">
    <location>
        <begin position="72"/>
        <end position="83"/>
    </location>
</feature>
<dbReference type="AlphaFoldDB" id="A0A0Q3F0H7"/>
<evidence type="ECO:0000256" key="3">
    <source>
        <dbReference type="ARBA" id="ARBA00022833"/>
    </source>
</evidence>